<reference evidence="8" key="3">
    <citation type="submission" date="2025-09" db="UniProtKB">
        <authorList>
            <consortium name="Ensembl"/>
        </authorList>
    </citation>
    <scope>IDENTIFICATION</scope>
</reference>
<evidence type="ECO:0000256" key="1">
    <source>
        <dbReference type="ARBA" id="ARBA00004245"/>
    </source>
</evidence>
<dbReference type="InterPro" id="IPR000299">
    <property type="entry name" value="FERM_domain"/>
</dbReference>
<dbReference type="GO" id="GO:0003779">
    <property type="term" value="F:actin binding"/>
    <property type="evidence" value="ECO:0007669"/>
    <property type="project" value="UniProtKB-KW"/>
</dbReference>
<evidence type="ECO:0000259" key="7">
    <source>
        <dbReference type="PROSITE" id="PS50057"/>
    </source>
</evidence>
<dbReference type="SMART" id="SM00295">
    <property type="entry name" value="B41"/>
    <property type="match status" value="1"/>
</dbReference>
<feature type="compositionally biased region" description="Basic and acidic residues" evidence="6">
    <location>
        <begin position="9"/>
        <end position="20"/>
    </location>
</feature>
<feature type="domain" description="FERM" evidence="7">
    <location>
        <begin position="215"/>
        <end position="496"/>
    </location>
</feature>
<sequence>MTTEVGSETEVRKEPEKAEEQPAAPESEPAATNQTDEAKAAEQSANDHPAPATDSAEAPTEAKEKQEEAQPADNATPQEGEDTPASPPTSEKKGISRFLPPWLKKQKSQSQVGPKESQAAPKEEAGVASVKEEDGEKGEQAEAEQTSSPTAAEPQPAKEEKAAEESQEKSAAEEENKEAEEGGEEKKDEEESPKPEGGHSFIKSPLKLTKKVKMVMCHVTMLDGSQFPCEVEKRAKGQYLFFKVYEALNLLEKDYFGLSYKDNSDQTCWLDPTKEIKRQIRNATWQFAFNVKFYPPDPSQLTEDITRYLLCLQLRQDIVSGRLPCSFVTHSLLGSYALQAELGDHDSGEHRLDYISDFQFAPSQTKEMEEKVVELHKTHRGMTPAQADAQFLENAKKLSMYGVDLHHAKDSEGVDIMLGVCANGLLIYKDRLRINRFAWPKILKISYKRSNFYIKIRPGETEQFESSVGFKLPNHRAAKRVWKVCVENHTFFRLMTPEAPTKAKFLTLGSKFRYSGRTQAQTRQASTLIDRPAPYFERTSSKRISRSLDGGRPWFSPLAASYFLIFIFTQMPHVFIFLIPQSGKLRVQGENIYVRHSNLMLEDLDKTQEDVLKHQASISELKRSFMEATPEPRPSQWEKRLTASPATSLRLQAQGSLALIGFCLCRDGLQGLVLPTTYLNVTPFICGKVNACLYRVVLLVACGKDQSKNALYRYIGVPKTSIICFVCSILHFQLVTSLACAWLHGYTKDIVVYSSVHFCNVHLQPVHEFCSYFCRGCAVFAFALGICEVCVSVVTLSPPTPPQPPVVKTEMVTISDTFAAQKTEIATKEVPIVHTETKTITYEAAQLDGSGDGEPGVLMTAQTITSESLCTTTTTHITKTLKGGLSETRIEKRIVITGDSDIDHDQALAQAIKEAKEQHPDMSVTRVVVHKETELAEEGED</sequence>
<keyword evidence="2" id="KW-0963">Cytoplasm</keyword>
<dbReference type="GO" id="GO:0005198">
    <property type="term" value="F:structural molecule activity"/>
    <property type="evidence" value="ECO:0007669"/>
    <property type="project" value="InterPro"/>
</dbReference>
<evidence type="ECO:0000313" key="8">
    <source>
        <dbReference type="Ensembl" id="ENSSTUP00000052476.1"/>
    </source>
</evidence>
<dbReference type="PANTHER" id="PTHR23280">
    <property type="entry name" value="4.1 G PROTEIN"/>
    <property type="match status" value="1"/>
</dbReference>
<dbReference type="AlphaFoldDB" id="A0A674A2G7"/>
<dbReference type="GO" id="GO:0005886">
    <property type="term" value="C:plasma membrane"/>
    <property type="evidence" value="ECO:0007669"/>
    <property type="project" value="TreeGrafter"/>
</dbReference>
<dbReference type="Gene3D" id="3.10.20.90">
    <property type="entry name" value="Phosphatidylinositol 3-kinase Catalytic Subunit, Chain A, domain 1"/>
    <property type="match status" value="1"/>
</dbReference>
<gene>
    <name evidence="8" type="primary">EPB41L2</name>
    <name evidence="8" type="synonym">epb41l2</name>
</gene>
<dbReference type="PRINTS" id="PR00661">
    <property type="entry name" value="ERMFAMILY"/>
</dbReference>
<evidence type="ECO:0000256" key="6">
    <source>
        <dbReference type="SAM" id="MobiDB-lite"/>
    </source>
</evidence>
<dbReference type="InterPro" id="IPR011993">
    <property type="entry name" value="PH-like_dom_sf"/>
</dbReference>
<dbReference type="SUPFAM" id="SSF50729">
    <property type="entry name" value="PH domain-like"/>
    <property type="match status" value="1"/>
</dbReference>
<dbReference type="PROSITE" id="PS00661">
    <property type="entry name" value="FERM_2"/>
    <property type="match status" value="1"/>
</dbReference>
<dbReference type="Pfam" id="PF09380">
    <property type="entry name" value="FERM_C"/>
    <property type="match status" value="1"/>
</dbReference>
<keyword evidence="3" id="KW-0597">Phosphoprotein</keyword>
<dbReference type="InterPro" id="IPR019748">
    <property type="entry name" value="FERM_central"/>
</dbReference>
<dbReference type="PANTHER" id="PTHR23280:SF41">
    <property type="entry name" value="BAND 4.1-LIKE PROTEIN 2"/>
    <property type="match status" value="1"/>
</dbReference>
<dbReference type="Pfam" id="PF09379">
    <property type="entry name" value="FERM_N"/>
    <property type="match status" value="1"/>
</dbReference>
<dbReference type="InterPro" id="IPR029071">
    <property type="entry name" value="Ubiquitin-like_domsf"/>
</dbReference>
<evidence type="ECO:0000256" key="5">
    <source>
        <dbReference type="ARBA" id="ARBA00023212"/>
    </source>
</evidence>
<dbReference type="InterPro" id="IPR018979">
    <property type="entry name" value="FERM_N"/>
</dbReference>
<proteinExistence type="predicted"/>
<dbReference type="FunFam" id="2.30.29.30:FF:000001">
    <property type="entry name" value="Erythrocyte membrane protein band 4.1"/>
    <property type="match status" value="1"/>
</dbReference>
<dbReference type="InterPro" id="IPR035963">
    <property type="entry name" value="FERM_2"/>
</dbReference>
<dbReference type="InterPro" id="IPR018980">
    <property type="entry name" value="FERM_PH-like_C"/>
</dbReference>
<dbReference type="FunFam" id="1.20.80.10:FF:000001">
    <property type="entry name" value="Erythrocyte membrane protein band 4.1"/>
    <property type="match status" value="1"/>
</dbReference>
<dbReference type="InterPro" id="IPR014847">
    <property type="entry name" value="FA"/>
</dbReference>
<feature type="compositionally biased region" description="Basic and acidic residues" evidence="6">
    <location>
        <begin position="156"/>
        <end position="174"/>
    </location>
</feature>
<accession>A0A674A2G7</accession>
<feature type="compositionally biased region" description="Acidic residues" evidence="6">
    <location>
        <begin position="175"/>
        <end position="191"/>
    </location>
</feature>
<evidence type="ECO:0000256" key="2">
    <source>
        <dbReference type="ARBA" id="ARBA00022490"/>
    </source>
</evidence>
<dbReference type="PIRSF" id="PIRSF002304">
    <property type="entry name" value="Membrane_skeletal_4_1"/>
    <property type="match status" value="1"/>
</dbReference>
<dbReference type="CDD" id="cd14473">
    <property type="entry name" value="FERM_B-lobe"/>
    <property type="match status" value="1"/>
</dbReference>
<keyword evidence="4" id="KW-0009">Actin-binding</keyword>
<dbReference type="Pfam" id="PF08736">
    <property type="entry name" value="FA"/>
    <property type="match status" value="1"/>
</dbReference>
<dbReference type="Gene3D" id="2.30.29.30">
    <property type="entry name" value="Pleckstrin-homology domain (PH domain)/Phosphotyrosine-binding domain (PTB)"/>
    <property type="match status" value="1"/>
</dbReference>
<dbReference type="Pfam" id="PF04382">
    <property type="entry name" value="SAB"/>
    <property type="match status" value="1"/>
</dbReference>
<dbReference type="GO" id="GO:0031032">
    <property type="term" value="P:actomyosin structure organization"/>
    <property type="evidence" value="ECO:0007669"/>
    <property type="project" value="TreeGrafter"/>
</dbReference>
<organism evidence="8 9">
    <name type="scientific">Salmo trutta</name>
    <name type="common">Brown trout</name>
    <dbReference type="NCBI Taxonomy" id="8032"/>
    <lineage>
        <taxon>Eukaryota</taxon>
        <taxon>Metazoa</taxon>
        <taxon>Chordata</taxon>
        <taxon>Craniata</taxon>
        <taxon>Vertebrata</taxon>
        <taxon>Euteleostomi</taxon>
        <taxon>Actinopterygii</taxon>
        <taxon>Neopterygii</taxon>
        <taxon>Teleostei</taxon>
        <taxon>Protacanthopterygii</taxon>
        <taxon>Salmoniformes</taxon>
        <taxon>Salmonidae</taxon>
        <taxon>Salmoninae</taxon>
        <taxon>Salmo</taxon>
    </lineage>
</organism>
<dbReference type="PROSITE" id="PS50057">
    <property type="entry name" value="FERM_3"/>
    <property type="match status" value="1"/>
</dbReference>
<name>A0A674A2G7_SALTR</name>
<dbReference type="InterPro" id="IPR007477">
    <property type="entry name" value="SAB_dom"/>
</dbReference>
<dbReference type="InterPro" id="IPR000798">
    <property type="entry name" value="Ez/rad/moesin-like"/>
</dbReference>
<dbReference type="Pfam" id="PF05902">
    <property type="entry name" value="4_1_CTD"/>
    <property type="match status" value="1"/>
</dbReference>
<dbReference type="PROSITE" id="PS00660">
    <property type="entry name" value="FERM_1"/>
    <property type="match status" value="1"/>
</dbReference>
<dbReference type="InterPro" id="IPR014352">
    <property type="entry name" value="FERM/acyl-CoA-bd_prot_sf"/>
</dbReference>
<dbReference type="GO" id="GO:0030866">
    <property type="term" value="P:cortical actin cytoskeleton organization"/>
    <property type="evidence" value="ECO:0007669"/>
    <property type="project" value="InterPro"/>
</dbReference>
<dbReference type="Gene3D" id="1.20.80.10">
    <property type="match status" value="1"/>
</dbReference>
<dbReference type="SUPFAM" id="SSF54236">
    <property type="entry name" value="Ubiquitin-like"/>
    <property type="match status" value="1"/>
</dbReference>
<evidence type="ECO:0000256" key="4">
    <source>
        <dbReference type="ARBA" id="ARBA00023203"/>
    </source>
</evidence>
<feature type="compositionally biased region" description="Low complexity" evidence="6">
    <location>
        <begin position="21"/>
        <end position="31"/>
    </location>
</feature>
<reference evidence="8" key="1">
    <citation type="submission" date="2021-04" db="EMBL/GenBank/DDBJ databases">
        <authorList>
            <consortium name="Wellcome Sanger Institute Data Sharing"/>
        </authorList>
    </citation>
    <scope>NUCLEOTIDE SEQUENCE [LARGE SCALE GENOMIC DNA]</scope>
</reference>
<protein>
    <submittedName>
        <fullName evidence="8">Erythrocyte membrane protein band 4.1 like 2</fullName>
    </submittedName>
</protein>
<keyword evidence="9" id="KW-1185">Reference proteome</keyword>
<comment type="subcellular location">
    <subcellularLocation>
        <location evidence="1">Cytoplasm</location>
        <location evidence="1">Cytoskeleton</location>
    </subcellularLocation>
</comment>
<keyword evidence="5" id="KW-0206">Cytoskeleton</keyword>
<dbReference type="GO" id="GO:0005856">
    <property type="term" value="C:cytoskeleton"/>
    <property type="evidence" value="ECO:0007669"/>
    <property type="project" value="UniProtKB-SubCell"/>
</dbReference>
<dbReference type="PRINTS" id="PR00935">
    <property type="entry name" value="BAND41"/>
</dbReference>
<evidence type="ECO:0000313" key="9">
    <source>
        <dbReference type="Proteomes" id="UP000472277"/>
    </source>
</evidence>
<dbReference type="InterPro" id="IPR019747">
    <property type="entry name" value="FERM_CS"/>
</dbReference>
<dbReference type="SMART" id="SM01196">
    <property type="entry name" value="FERM_C"/>
    <property type="match status" value="1"/>
</dbReference>
<dbReference type="SUPFAM" id="SSF47031">
    <property type="entry name" value="Second domain of FERM"/>
    <property type="match status" value="1"/>
</dbReference>
<reference evidence="8" key="2">
    <citation type="submission" date="2025-08" db="UniProtKB">
        <authorList>
            <consortium name="Ensembl"/>
        </authorList>
    </citation>
    <scope>IDENTIFICATION</scope>
</reference>
<dbReference type="Ensembl" id="ENSSTUT00000054869.1">
    <property type="protein sequence ID" value="ENSSTUP00000052476.1"/>
    <property type="gene ID" value="ENSSTUG00000015866.1"/>
</dbReference>
<dbReference type="InterPro" id="IPR008379">
    <property type="entry name" value="Band_4.1_C"/>
</dbReference>
<dbReference type="FunFam" id="3.10.20.90:FF:000002">
    <property type="entry name" value="Erythrocyte protein band 4.1-like 3"/>
    <property type="match status" value="1"/>
</dbReference>
<dbReference type="GeneTree" id="ENSGT00940000155617"/>
<evidence type="ECO:0000256" key="3">
    <source>
        <dbReference type="ARBA" id="ARBA00022553"/>
    </source>
</evidence>
<dbReference type="SMART" id="SM01195">
    <property type="entry name" value="FA"/>
    <property type="match status" value="1"/>
</dbReference>
<dbReference type="Pfam" id="PF00373">
    <property type="entry name" value="FERM_M"/>
    <property type="match status" value="1"/>
</dbReference>
<dbReference type="InterPro" id="IPR019749">
    <property type="entry name" value="Band_41_domain"/>
</dbReference>
<feature type="compositionally biased region" description="Basic and acidic residues" evidence="6">
    <location>
        <begin position="121"/>
        <end position="140"/>
    </location>
</feature>
<dbReference type="CDD" id="cd13184">
    <property type="entry name" value="FERM_C_4_1_family"/>
    <property type="match status" value="1"/>
</dbReference>
<dbReference type="Proteomes" id="UP000472277">
    <property type="component" value="Chromosome 1"/>
</dbReference>
<feature type="region of interest" description="Disordered" evidence="6">
    <location>
        <begin position="1"/>
        <end position="203"/>
    </location>
</feature>